<organism evidence="2 3">
    <name type="scientific">Bilifractor porci</name>
    <dbReference type="NCBI Taxonomy" id="2606636"/>
    <lineage>
        <taxon>Bacteria</taxon>
        <taxon>Bacillati</taxon>
        <taxon>Bacillota</taxon>
        <taxon>Clostridia</taxon>
        <taxon>Lachnospirales</taxon>
        <taxon>Lachnospiraceae</taxon>
        <taxon>Bilifractor</taxon>
    </lineage>
</organism>
<protein>
    <submittedName>
        <fullName evidence="2">Methyltransferase</fullName>
    </submittedName>
</protein>
<dbReference type="GO" id="GO:0008168">
    <property type="term" value="F:methyltransferase activity"/>
    <property type="evidence" value="ECO:0007669"/>
    <property type="project" value="UniProtKB-KW"/>
</dbReference>
<comment type="caution">
    <text evidence="2">The sequence shown here is derived from an EMBL/GenBank/DDBJ whole genome shotgun (WGS) entry which is preliminary data.</text>
</comment>
<evidence type="ECO:0000259" key="1">
    <source>
        <dbReference type="Pfam" id="PF01208"/>
    </source>
</evidence>
<name>A0A7X2P8W8_9FIRM</name>
<dbReference type="SUPFAM" id="SSF51726">
    <property type="entry name" value="UROD/MetE-like"/>
    <property type="match status" value="1"/>
</dbReference>
<feature type="domain" description="Uroporphyrinogen decarboxylase (URO-D)" evidence="1">
    <location>
        <begin position="163"/>
        <end position="302"/>
    </location>
</feature>
<evidence type="ECO:0000313" key="2">
    <source>
        <dbReference type="EMBL" id="MST81951.1"/>
    </source>
</evidence>
<keyword evidence="3" id="KW-1185">Reference proteome</keyword>
<dbReference type="Pfam" id="PF01208">
    <property type="entry name" value="URO-D"/>
    <property type="match status" value="1"/>
</dbReference>
<dbReference type="AlphaFoldDB" id="A0A7X2P8W8"/>
<keyword evidence="2" id="KW-0489">Methyltransferase</keyword>
<dbReference type="GO" id="GO:0032259">
    <property type="term" value="P:methylation"/>
    <property type="evidence" value="ECO:0007669"/>
    <property type="project" value="UniProtKB-KW"/>
</dbReference>
<dbReference type="RefSeq" id="WP_154457852.1">
    <property type="nucleotide sequence ID" value="NZ_VUMV01000003.1"/>
</dbReference>
<evidence type="ECO:0000313" key="3">
    <source>
        <dbReference type="Proteomes" id="UP000466864"/>
    </source>
</evidence>
<sequence length="360" mass="41708">MSDLFSEEEMKVRYILPGVRGRIDLPVYNAPVSPKEVMLEAIREKNPKYMPNYRYYQNFCPKIFPDIEARGFNLDGQPVARHPEGFNDMFGIKWNFVEVVGGAMVEPGHPLLDDMNEWEKKISWPDPSKWDWEGQRKISESFIHENDLLLCPTIMNGYFERLISMMDFENAAVALIDDEQKNAVHAFLDRLADLYIRIIDLYRKYFPEVAGFTIHDDWGSQRAPFFSLETVEEMLVPHMRKVADHLHKCGLIYDMHCCGKVEKLLPAMIEIGVDSWSGQPMNDKVALYHAYGDKILIGIETPVISENMGNDEVDAIAKKYVDEFFVPGKPGMIGFSSEIKNQRFFESVYRYSREKYLGIE</sequence>
<keyword evidence="2" id="KW-0808">Transferase</keyword>
<reference evidence="2 3" key="1">
    <citation type="submission" date="2019-08" db="EMBL/GenBank/DDBJ databases">
        <title>In-depth cultivation of the pig gut microbiome towards novel bacterial diversity and tailored functional studies.</title>
        <authorList>
            <person name="Wylensek D."/>
            <person name="Hitch T.C.A."/>
            <person name="Clavel T."/>
        </authorList>
    </citation>
    <scope>NUCLEOTIDE SEQUENCE [LARGE SCALE GENOMIC DNA]</scope>
    <source>
        <strain evidence="2 3">Oil+RF-744-WCA-WT-13</strain>
    </source>
</reference>
<dbReference type="EMBL" id="VUMV01000003">
    <property type="protein sequence ID" value="MST81951.1"/>
    <property type="molecule type" value="Genomic_DNA"/>
</dbReference>
<gene>
    <name evidence="2" type="ORF">FYJ60_06440</name>
</gene>
<dbReference type="Gene3D" id="3.20.20.210">
    <property type="match status" value="1"/>
</dbReference>
<proteinExistence type="predicted"/>
<dbReference type="GO" id="GO:0004853">
    <property type="term" value="F:uroporphyrinogen decarboxylase activity"/>
    <property type="evidence" value="ECO:0007669"/>
    <property type="project" value="InterPro"/>
</dbReference>
<dbReference type="Proteomes" id="UP000466864">
    <property type="component" value="Unassembled WGS sequence"/>
</dbReference>
<dbReference type="InterPro" id="IPR000257">
    <property type="entry name" value="Uroporphyrinogen_deCOase"/>
</dbReference>
<dbReference type="InterPro" id="IPR038071">
    <property type="entry name" value="UROD/MetE-like_sf"/>
</dbReference>
<accession>A0A7X2P8W8</accession>
<dbReference type="GO" id="GO:0006779">
    <property type="term" value="P:porphyrin-containing compound biosynthetic process"/>
    <property type="evidence" value="ECO:0007669"/>
    <property type="project" value="InterPro"/>
</dbReference>